<gene>
    <name evidence="3" type="ORF">E6C51_17975</name>
</gene>
<dbReference type="AlphaFoldDB" id="A0A4S3ZPA9"/>
<sequence length="89" mass="9433">MVHKRAMFHARPPESEVLNPTQASLEEKVATLLASAGSIDASYVTVTASGSVITLLGAVQTPEEIDRSVELALGVEGVKDVRCELVLQT</sequence>
<feature type="domain" description="BON" evidence="2">
    <location>
        <begin position="21"/>
        <end position="89"/>
    </location>
</feature>
<comment type="caution">
    <text evidence="3">The sequence shown here is derived from an EMBL/GenBank/DDBJ whole genome shotgun (WGS) entry which is preliminary data.</text>
</comment>
<evidence type="ECO:0000256" key="1">
    <source>
        <dbReference type="SAM" id="MobiDB-lite"/>
    </source>
</evidence>
<evidence type="ECO:0000259" key="2">
    <source>
        <dbReference type="PROSITE" id="PS50914"/>
    </source>
</evidence>
<evidence type="ECO:0000313" key="4">
    <source>
        <dbReference type="Proteomes" id="UP000310754"/>
    </source>
</evidence>
<proteinExistence type="predicted"/>
<dbReference type="Proteomes" id="UP000310754">
    <property type="component" value="Unassembled WGS sequence"/>
</dbReference>
<dbReference type="PROSITE" id="PS50914">
    <property type="entry name" value="BON"/>
    <property type="match status" value="1"/>
</dbReference>
<evidence type="ECO:0000313" key="3">
    <source>
        <dbReference type="EMBL" id="THF47329.1"/>
    </source>
</evidence>
<accession>A0A4S3ZPA9</accession>
<dbReference type="EMBL" id="SSOA01000013">
    <property type="protein sequence ID" value="THF47329.1"/>
    <property type="molecule type" value="Genomic_DNA"/>
</dbReference>
<feature type="region of interest" description="Disordered" evidence="1">
    <location>
        <begin position="1"/>
        <end position="20"/>
    </location>
</feature>
<dbReference type="Gene3D" id="3.30.1340.30">
    <property type="match status" value="1"/>
</dbReference>
<dbReference type="RefSeq" id="WP_190237007.1">
    <property type="nucleotide sequence ID" value="NZ_SSOA01000013.1"/>
</dbReference>
<protein>
    <submittedName>
        <fullName evidence="3">BON domain-containing protein</fullName>
    </submittedName>
</protein>
<name>A0A4S3ZPA9_9HYPH</name>
<dbReference type="InterPro" id="IPR007055">
    <property type="entry name" value="BON_dom"/>
</dbReference>
<dbReference type="Pfam" id="PF04972">
    <property type="entry name" value="BON"/>
    <property type="match status" value="1"/>
</dbReference>
<organism evidence="3 4">
    <name type="scientific">Allorhizobium terrae</name>
    <dbReference type="NCBI Taxonomy" id="1848972"/>
    <lineage>
        <taxon>Bacteria</taxon>
        <taxon>Pseudomonadati</taxon>
        <taxon>Pseudomonadota</taxon>
        <taxon>Alphaproteobacteria</taxon>
        <taxon>Hyphomicrobiales</taxon>
        <taxon>Rhizobiaceae</taxon>
        <taxon>Rhizobium/Agrobacterium group</taxon>
        <taxon>Allorhizobium</taxon>
    </lineage>
</organism>
<reference evidence="3 4" key="1">
    <citation type="submission" date="2019-04" db="EMBL/GenBank/DDBJ databases">
        <title>Rhizobium terrae sp. nov., isolated from a paddy soil.</title>
        <authorList>
            <person name="Lin S.-Y."/>
            <person name="Hameed A."/>
            <person name="Huang H.-I."/>
            <person name="Young C.-C."/>
        </authorList>
    </citation>
    <scope>NUCLEOTIDE SEQUENCE [LARGE SCALE GENOMIC DNA]</scope>
    <source>
        <strain evidence="3 4">CC-HIH110</strain>
    </source>
</reference>
<keyword evidence="4" id="KW-1185">Reference proteome</keyword>